<comment type="pathway">
    <text evidence="3">Amino-acid biosynthesis.</text>
</comment>
<dbReference type="RefSeq" id="WP_087678944.1">
    <property type="nucleotide sequence ID" value="NZ_FUWV01000009.1"/>
</dbReference>
<dbReference type="SUPFAM" id="SSF51735">
    <property type="entry name" value="NAD(P)-binding Rossmann-fold domains"/>
    <property type="match status" value="1"/>
</dbReference>
<evidence type="ECO:0000256" key="3">
    <source>
        <dbReference type="ARBA" id="ARBA00029440"/>
    </source>
</evidence>
<evidence type="ECO:0000256" key="4">
    <source>
        <dbReference type="SAM" id="Coils"/>
    </source>
</evidence>
<keyword evidence="5" id="KW-0812">Transmembrane</keyword>
<dbReference type="Gene3D" id="1.10.3660.10">
    <property type="entry name" value="6-phosphogluconate dehydrogenase C-terminal like domain"/>
    <property type="match status" value="1"/>
</dbReference>
<dbReference type="InterPro" id="IPR003099">
    <property type="entry name" value="Prephen_DH"/>
</dbReference>
<comment type="similarity">
    <text evidence="1">Belongs to the prephenate/arogenate dehydrogenase family.</text>
</comment>
<evidence type="ECO:0000256" key="1">
    <source>
        <dbReference type="ARBA" id="ARBA00007964"/>
    </source>
</evidence>
<dbReference type="GO" id="GO:0004665">
    <property type="term" value="F:prephenate dehydrogenase (NADP+) activity"/>
    <property type="evidence" value="ECO:0007669"/>
    <property type="project" value="InterPro"/>
</dbReference>
<dbReference type="InterPro" id="IPR046825">
    <property type="entry name" value="PDH_C"/>
</dbReference>
<evidence type="ECO:0000313" key="7">
    <source>
        <dbReference type="EMBL" id="SJZ73370.1"/>
    </source>
</evidence>
<proteinExistence type="inferred from homology"/>
<dbReference type="Pfam" id="PF20463">
    <property type="entry name" value="PDH_C"/>
    <property type="match status" value="1"/>
</dbReference>
<dbReference type="Proteomes" id="UP000196365">
    <property type="component" value="Unassembled WGS sequence"/>
</dbReference>
<dbReference type="InterPro" id="IPR050812">
    <property type="entry name" value="Preph/Arog_dehydrog"/>
</dbReference>
<dbReference type="SUPFAM" id="SSF48179">
    <property type="entry name" value="6-phosphogluconate dehydrogenase C-terminal domain-like"/>
    <property type="match status" value="1"/>
</dbReference>
<dbReference type="Pfam" id="PF02153">
    <property type="entry name" value="PDH_N"/>
    <property type="match status" value="1"/>
</dbReference>
<feature type="transmembrane region" description="Helical" evidence="5">
    <location>
        <begin position="6"/>
        <end position="29"/>
    </location>
</feature>
<feature type="coiled-coil region" evidence="4">
    <location>
        <begin position="243"/>
        <end position="270"/>
    </location>
</feature>
<gene>
    <name evidence="7" type="ORF">SAMN02745973_01528</name>
</gene>
<dbReference type="FunFam" id="3.40.50.720:FF:000208">
    <property type="entry name" value="Prephenate dehydrogenase"/>
    <property type="match status" value="1"/>
</dbReference>
<dbReference type="GO" id="GO:0070403">
    <property type="term" value="F:NAD+ binding"/>
    <property type="evidence" value="ECO:0007669"/>
    <property type="project" value="InterPro"/>
</dbReference>
<dbReference type="PANTHER" id="PTHR21363">
    <property type="entry name" value="PREPHENATE DEHYDROGENASE"/>
    <property type="match status" value="1"/>
</dbReference>
<evidence type="ECO:0000256" key="2">
    <source>
        <dbReference type="ARBA" id="ARBA00023002"/>
    </source>
</evidence>
<protein>
    <submittedName>
        <fullName evidence="7">Prephenate dehydrogenase</fullName>
    </submittedName>
</protein>
<dbReference type="AlphaFoldDB" id="A0A1T4N1X1"/>
<evidence type="ECO:0000259" key="6">
    <source>
        <dbReference type="PROSITE" id="PS51176"/>
    </source>
</evidence>
<dbReference type="InterPro" id="IPR046826">
    <property type="entry name" value="PDH_N"/>
</dbReference>
<accession>A0A1T4N1X1</accession>
<name>A0A1T4N1X1_9FIRM</name>
<dbReference type="PROSITE" id="PS51176">
    <property type="entry name" value="PDH_ADH"/>
    <property type="match status" value="1"/>
</dbReference>
<evidence type="ECO:0000313" key="8">
    <source>
        <dbReference type="Proteomes" id="UP000196365"/>
    </source>
</evidence>
<sequence length="293" mass="33490">MDLSDFAFSKLNITIVGLGLIGGSFALALKELNPNKLWAIDKNRDILVMAEEKGVIDKGYFDPKTPLEKSDIVVIALYPKSIIKFVKDNLNYFKSGAVITDTAGLKENIVQEIHTFIREDVDFIGGHPMAGREFSGFPYASKKIFIDSNYILTPIEENQKEHIHLLKSMIRKIGFKNVVYLEPKKHDEIIAFISHLPHVIASTLVNSKMLEEGNSCIGRSFKDMTRVAYINSDLWTELFLENRENLICQIDLFQRDIEKIKKALQKKDRDTLKSILDNSSLKKEEFNNAETYR</sequence>
<keyword evidence="2" id="KW-0560">Oxidoreductase</keyword>
<dbReference type="OrthoDB" id="9802008at2"/>
<dbReference type="Gene3D" id="3.40.50.720">
    <property type="entry name" value="NAD(P)-binding Rossmann-like Domain"/>
    <property type="match status" value="1"/>
</dbReference>
<dbReference type="GO" id="GO:0006571">
    <property type="term" value="P:tyrosine biosynthetic process"/>
    <property type="evidence" value="ECO:0007669"/>
    <property type="project" value="InterPro"/>
</dbReference>
<keyword evidence="8" id="KW-1185">Reference proteome</keyword>
<dbReference type="EMBL" id="FUWV01000009">
    <property type="protein sequence ID" value="SJZ73370.1"/>
    <property type="molecule type" value="Genomic_DNA"/>
</dbReference>
<reference evidence="7 8" key="1">
    <citation type="submission" date="2017-02" db="EMBL/GenBank/DDBJ databases">
        <authorList>
            <person name="Peterson S.W."/>
        </authorList>
    </citation>
    <scope>NUCLEOTIDE SEQUENCE [LARGE SCALE GENOMIC DNA]</scope>
    <source>
        <strain evidence="7 8">DSM 15102</strain>
    </source>
</reference>
<keyword evidence="5" id="KW-0472">Membrane</keyword>
<dbReference type="GO" id="GO:0008977">
    <property type="term" value="F:prephenate dehydrogenase (NAD+) activity"/>
    <property type="evidence" value="ECO:0007669"/>
    <property type="project" value="InterPro"/>
</dbReference>
<evidence type="ECO:0000256" key="5">
    <source>
        <dbReference type="SAM" id="Phobius"/>
    </source>
</evidence>
<keyword evidence="4" id="KW-0175">Coiled coil</keyword>
<organism evidence="7 8">
    <name type="scientific">Garciella nitratireducens DSM 15102</name>
    <dbReference type="NCBI Taxonomy" id="1121911"/>
    <lineage>
        <taxon>Bacteria</taxon>
        <taxon>Bacillati</taxon>
        <taxon>Bacillota</taxon>
        <taxon>Clostridia</taxon>
        <taxon>Eubacteriales</taxon>
        <taxon>Eubacteriaceae</taxon>
        <taxon>Garciella</taxon>
    </lineage>
</organism>
<dbReference type="InterPro" id="IPR008927">
    <property type="entry name" value="6-PGluconate_DH-like_C_sf"/>
</dbReference>
<dbReference type="PANTHER" id="PTHR21363:SF0">
    <property type="entry name" value="PREPHENATE DEHYDROGENASE [NADP(+)]"/>
    <property type="match status" value="1"/>
</dbReference>
<feature type="domain" description="Prephenate/arogenate dehydrogenase" evidence="6">
    <location>
        <begin position="11"/>
        <end position="293"/>
    </location>
</feature>
<keyword evidence="5" id="KW-1133">Transmembrane helix</keyword>
<dbReference type="InterPro" id="IPR036291">
    <property type="entry name" value="NAD(P)-bd_dom_sf"/>
</dbReference>